<keyword evidence="2 6" id="KW-0479">Metal-binding</keyword>
<dbReference type="SUPFAM" id="SSF53187">
    <property type="entry name" value="Zn-dependent exopeptidases"/>
    <property type="match status" value="1"/>
</dbReference>
<comment type="caution">
    <text evidence="9">The sequence shown here is derived from an EMBL/GenBank/DDBJ whole genome shotgun (WGS) entry which is preliminary data.</text>
</comment>
<dbReference type="GO" id="GO:0046872">
    <property type="term" value="F:metal ion binding"/>
    <property type="evidence" value="ECO:0007669"/>
    <property type="project" value="UniProtKB-KW"/>
</dbReference>
<feature type="domain" description="AstE/AspA barrel-sandwich hybrid" evidence="7">
    <location>
        <begin position="210"/>
        <end position="289"/>
    </location>
</feature>
<dbReference type="RefSeq" id="WP_008044781.1">
    <property type="nucleotide sequence ID" value="NZ_CH724151.1"/>
</dbReference>
<dbReference type="Proteomes" id="UP000005953">
    <property type="component" value="Unassembled WGS sequence"/>
</dbReference>
<dbReference type="EMBL" id="AAOE01000001">
    <property type="protein sequence ID" value="EAR11254.1"/>
    <property type="molecule type" value="Genomic_DNA"/>
</dbReference>
<dbReference type="GO" id="GO:0016788">
    <property type="term" value="F:hydrolase activity, acting on ester bonds"/>
    <property type="evidence" value="ECO:0007669"/>
    <property type="project" value="InterPro"/>
</dbReference>
<dbReference type="Gene3D" id="2.20.25.160">
    <property type="match status" value="1"/>
</dbReference>
<evidence type="ECO:0000259" key="8">
    <source>
        <dbReference type="Pfam" id="PF24827"/>
    </source>
</evidence>
<dbReference type="CDD" id="cd06909">
    <property type="entry name" value="M14_ASPA"/>
    <property type="match status" value="1"/>
</dbReference>
<feature type="binding site" evidence="6">
    <location>
        <position position="14"/>
    </location>
    <ligand>
        <name>Zn(2+)</name>
        <dbReference type="ChEBI" id="CHEBI:29105"/>
    </ligand>
</feature>
<name>A4B9F3_9GAMM</name>
<keyword evidence="3 9" id="KW-0378">Hydrolase</keyword>
<dbReference type="HAMAP" id="MF_00704">
    <property type="entry name" value="Aspartoacylase"/>
    <property type="match status" value="1"/>
</dbReference>
<feature type="binding site" evidence="6">
    <location>
        <position position="106"/>
    </location>
    <ligand>
        <name>Zn(2+)</name>
        <dbReference type="ChEBI" id="CHEBI:29105"/>
    </ligand>
</feature>
<accession>A4B9F3</accession>
<dbReference type="PANTHER" id="PTHR15162:SF7">
    <property type="entry name" value="SUCCINYLGLUTAMATE DESUCCINYLASE"/>
    <property type="match status" value="1"/>
</dbReference>
<feature type="binding site" evidence="6">
    <location>
        <position position="17"/>
    </location>
    <ligand>
        <name>Zn(2+)</name>
        <dbReference type="ChEBI" id="CHEBI:29105"/>
    </ligand>
</feature>
<dbReference type="InterPro" id="IPR055438">
    <property type="entry name" value="AstE_AspA_cat"/>
</dbReference>
<dbReference type="PANTHER" id="PTHR15162">
    <property type="entry name" value="ASPARTOACYLASE"/>
    <property type="match status" value="1"/>
</dbReference>
<evidence type="ECO:0000256" key="2">
    <source>
        <dbReference type="ARBA" id="ARBA00022723"/>
    </source>
</evidence>
<feature type="active site" description="Proton donor/acceptor" evidence="5">
    <location>
        <position position="166"/>
    </location>
</feature>
<comment type="cofactor">
    <cofactor evidence="6">
        <name>Zn(2+)</name>
        <dbReference type="ChEBI" id="CHEBI:29105"/>
    </cofactor>
    <text evidence="6">Binds 1 zinc ion per subunit.</text>
</comment>
<dbReference type="GO" id="GO:0005829">
    <property type="term" value="C:cytosol"/>
    <property type="evidence" value="ECO:0007669"/>
    <property type="project" value="TreeGrafter"/>
</dbReference>
<dbReference type="HOGENOM" id="CLU_083292_0_0_6"/>
<evidence type="ECO:0000259" key="7">
    <source>
        <dbReference type="Pfam" id="PF04952"/>
    </source>
</evidence>
<dbReference type="InterPro" id="IPR016708">
    <property type="entry name" value="Aspartoacylase"/>
</dbReference>
<dbReference type="Gene3D" id="3.40.630.10">
    <property type="entry name" value="Zn peptidases"/>
    <property type="match status" value="1"/>
</dbReference>
<dbReference type="InterPro" id="IPR007036">
    <property type="entry name" value="Aste_AspA_hybrid_dom"/>
</dbReference>
<dbReference type="OrthoDB" id="531770at2"/>
<gene>
    <name evidence="9" type="ORF">MED297_20242</name>
</gene>
<organism evidence="9 10">
    <name type="scientific">Reinekea blandensis MED297</name>
    <dbReference type="NCBI Taxonomy" id="314283"/>
    <lineage>
        <taxon>Bacteria</taxon>
        <taxon>Pseudomonadati</taxon>
        <taxon>Pseudomonadota</taxon>
        <taxon>Gammaproteobacteria</taxon>
        <taxon>Oceanospirillales</taxon>
        <taxon>Saccharospirillaceae</taxon>
        <taxon>Reinekea</taxon>
    </lineage>
</organism>
<evidence type="ECO:0000256" key="4">
    <source>
        <dbReference type="ARBA" id="ARBA00022833"/>
    </source>
</evidence>
<comment type="similarity">
    <text evidence="1">Belongs to the AspA/AstE family. Aspartoacylase subfamily.</text>
</comment>
<dbReference type="InterPro" id="IPR050178">
    <property type="entry name" value="AspA/AstE_fam"/>
</dbReference>
<dbReference type="GO" id="GO:0019807">
    <property type="term" value="F:aspartoacylase activity"/>
    <property type="evidence" value="ECO:0007669"/>
    <property type="project" value="UniProtKB-EC"/>
</dbReference>
<dbReference type="EC" id="3.5.1.15" evidence="9"/>
<feature type="domain" description="Succinylglutamate desuccinylase/Aspartoacylase catalytic" evidence="8">
    <location>
        <begin position="4"/>
        <end position="194"/>
    </location>
</feature>
<evidence type="ECO:0000256" key="3">
    <source>
        <dbReference type="ARBA" id="ARBA00022801"/>
    </source>
</evidence>
<evidence type="ECO:0000313" key="10">
    <source>
        <dbReference type="Proteomes" id="UP000005953"/>
    </source>
</evidence>
<evidence type="ECO:0000256" key="1">
    <source>
        <dbReference type="ARBA" id="ARBA00006173"/>
    </source>
</evidence>
<evidence type="ECO:0000256" key="6">
    <source>
        <dbReference type="PIRSR" id="PIRSR018001-3"/>
    </source>
</evidence>
<dbReference type="PIRSF" id="PIRSF018001">
    <property type="entry name" value="Aspartoacylase"/>
    <property type="match status" value="1"/>
</dbReference>
<dbReference type="Pfam" id="PF24827">
    <property type="entry name" value="AstE_AspA_cat"/>
    <property type="match status" value="1"/>
</dbReference>
<sequence>MSTIKHVAITGGTHGNELTGVHLLKYWREHPDEVARQSFSTELHLANPKANHLNRRYVDQDLNRQFGLNDLNNHELCGYEQNRAKALNALLGPKEDPRVDFVIDMHTTTANMGMSLIFNTDDPMVVGMAFYVQQKMPHATLFYDPNERLDDNFLTSLGRYNGFLIEVGPIPQGLLRADVYLQTREAVQHCLDFLELWNQKAVPELPSEREGYRFLEKVQLPENEAGELTAMLHPDLQDQDYQEIAPGDPFFMTLSGETIPYPGTTPVYGAFINEAAYYDAHVGLSLMEKITIPYRR</sequence>
<evidence type="ECO:0000313" key="9">
    <source>
        <dbReference type="EMBL" id="EAR11254.1"/>
    </source>
</evidence>
<proteinExistence type="inferred from homology"/>
<reference evidence="9 10" key="1">
    <citation type="submission" date="2006-02" db="EMBL/GenBank/DDBJ databases">
        <authorList>
            <person name="Pinhassi J."/>
            <person name="Pedros-Alio C."/>
            <person name="Ferriera S."/>
            <person name="Johnson J."/>
            <person name="Kravitz S."/>
            <person name="Halpern A."/>
            <person name="Remington K."/>
            <person name="Beeson K."/>
            <person name="Tran B."/>
            <person name="Rogers Y.-H."/>
            <person name="Friedman R."/>
            <person name="Venter J.C."/>
        </authorList>
    </citation>
    <scope>NUCLEOTIDE SEQUENCE [LARGE SCALE GENOMIC DNA]</scope>
    <source>
        <strain evidence="9 10">MED297</strain>
    </source>
</reference>
<dbReference type="STRING" id="314283.MED297_20242"/>
<dbReference type="AlphaFoldDB" id="A4B9F3"/>
<protein>
    <submittedName>
        <fullName evidence="9">Aspartoacylase</fullName>
        <ecNumber evidence="9">3.5.1.15</ecNumber>
    </submittedName>
</protein>
<evidence type="ECO:0000256" key="5">
    <source>
        <dbReference type="PIRSR" id="PIRSR018001-1"/>
    </source>
</evidence>
<dbReference type="Pfam" id="PF04952">
    <property type="entry name" value="AstE_AspA_hybrid"/>
    <property type="match status" value="1"/>
</dbReference>
<keyword evidence="4 6" id="KW-0862">Zinc</keyword>
<keyword evidence="10" id="KW-1185">Reference proteome</keyword>
<dbReference type="NCBIfam" id="NF002601">
    <property type="entry name" value="PRK02259.1"/>
    <property type="match status" value="1"/>
</dbReference>